<dbReference type="PANTHER" id="PTHR30288:SF0">
    <property type="entry name" value="FLAGELLAR HOOK-ASSOCIATED PROTEIN 2"/>
    <property type="match status" value="1"/>
</dbReference>
<evidence type="ECO:0000256" key="3">
    <source>
        <dbReference type="ARBA" id="ARBA00023054"/>
    </source>
</evidence>
<evidence type="ECO:0000256" key="2">
    <source>
        <dbReference type="ARBA" id="ARBA00011255"/>
    </source>
</evidence>
<comment type="caution">
    <text evidence="8">The sequence shown here is derived from an EMBL/GenBank/DDBJ whole genome shotgun (WGS) entry which is preliminary data.</text>
</comment>
<comment type="function">
    <text evidence="5">Required for morphogenesis and for the elongation of the flagellar filament by facilitating polymerization of the flagellin monomers at the tip of growing filament. Forms a capping structure, which prevents flagellin subunits (transported through the central channel of the flagellum) from leaking out without polymerization at the distal end.</text>
</comment>
<keyword evidence="3" id="KW-0175">Coiled coil</keyword>
<evidence type="ECO:0000259" key="7">
    <source>
        <dbReference type="Pfam" id="PF07195"/>
    </source>
</evidence>
<protein>
    <recommendedName>
        <fullName evidence="5">Flagellar hook-associated protein 2</fullName>
        <shortName evidence="5">HAP2</shortName>
    </recommendedName>
    <alternativeName>
        <fullName evidence="5">Flagellar cap protein</fullName>
    </alternativeName>
</protein>
<reference evidence="8 9" key="1">
    <citation type="submission" date="2015-09" db="EMBL/GenBank/DDBJ databases">
        <title>Genome sequencing project for genomic taxonomy and phylogenomics of Bacillus-like bacteria.</title>
        <authorList>
            <person name="Liu B."/>
            <person name="Wang J."/>
            <person name="Zhu Y."/>
            <person name="Liu G."/>
            <person name="Chen Q."/>
            <person name="Chen Z."/>
            <person name="Lan J."/>
            <person name="Che J."/>
            <person name="Ge C."/>
            <person name="Shi H."/>
            <person name="Pan Z."/>
            <person name="Liu X."/>
        </authorList>
    </citation>
    <scope>NUCLEOTIDE SEQUENCE [LARGE SCALE GENOMIC DNA]</scope>
    <source>
        <strain evidence="8 9">DSM 8552</strain>
    </source>
</reference>
<keyword evidence="5" id="KW-0964">Secreted</keyword>
<organism evidence="8 9">
    <name type="scientific">Brevibacillus choshinensis</name>
    <dbReference type="NCBI Taxonomy" id="54911"/>
    <lineage>
        <taxon>Bacteria</taxon>
        <taxon>Bacillati</taxon>
        <taxon>Bacillota</taxon>
        <taxon>Bacilli</taxon>
        <taxon>Bacillales</taxon>
        <taxon>Paenibacillaceae</taxon>
        <taxon>Brevibacillus</taxon>
    </lineage>
</organism>
<keyword evidence="4 5" id="KW-0975">Bacterial flagellum</keyword>
<comment type="similarity">
    <text evidence="1 5">Belongs to the FliD family.</text>
</comment>
<dbReference type="InterPro" id="IPR003481">
    <property type="entry name" value="FliD_N"/>
</dbReference>
<dbReference type="Proteomes" id="UP000051063">
    <property type="component" value="Unassembled WGS sequence"/>
</dbReference>
<comment type="subunit">
    <text evidence="2 5">Homopentamer.</text>
</comment>
<evidence type="ECO:0000313" key="9">
    <source>
        <dbReference type="Proteomes" id="UP000051063"/>
    </source>
</evidence>
<sequence length="509" mass="55552">MGIRISGMASGMDTEKIVSDLMKAQREPVNRLQRSKATYEWKRDGYREMNTLLADLQNSIKNLRLSSTFNKKTVSSDNESIVSAKVVGSPKFSSYSIQVNSLAKAEMPAAASFTTTGVTNSSSSINGNGFDLTINSTTISVSSNDSVDAINKKLKEANAGAGVGVEAKLVNGQIIFNSIQGTDKLLTDSTDPANPKKYFTISASASNNLGIPTAAKDSTFRTEGQDGQVVINGVTQTLKGTNTLSFDGVEFTFKQVNTGTPISVNTKTDEESVFNMVKDFVTKYNEVIDKINTKISEPRYRSYQPLLDSEIEALPEATAEKMQGMAKSGLLLRDPILSNGLTELRRAISSPLKVSGVNTAFDTLSEIGIGGPPSGKNAYQENGKLYIDETKLREAIRNNGDDVVKLFANYSSNTDPATKYNETGIAQRLYTKLDDIMNKVIKEAGATGTLYDDSSIGKKIKQTNDDIETWEDRLKVIEDRYYKQFTAMEQAMSKSQSQGSWFTQMLGKS</sequence>
<keyword evidence="8" id="KW-0966">Cell projection</keyword>
<evidence type="ECO:0000256" key="1">
    <source>
        <dbReference type="ARBA" id="ARBA00009764"/>
    </source>
</evidence>
<name>A0ABR5N7Z4_BRECH</name>
<evidence type="ECO:0000313" key="8">
    <source>
        <dbReference type="EMBL" id="KQL46514.1"/>
    </source>
</evidence>
<keyword evidence="8" id="KW-0969">Cilium</keyword>
<dbReference type="EMBL" id="LJJB01000010">
    <property type="protein sequence ID" value="KQL46514.1"/>
    <property type="molecule type" value="Genomic_DNA"/>
</dbReference>
<dbReference type="RefSeq" id="WP_055745605.1">
    <property type="nucleotide sequence ID" value="NZ_LJJB01000010.1"/>
</dbReference>
<keyword evidence="9" id="KW-1185">Reference proteome</keyword>
<feature type="domain" description="Flagellar hook-associated protein 2 C-terminal" evidence="7">
    <location>
        <begin position="224"/>
        <end position="496"/>
    </location>
</feature>
<evidence type="ECO:0000259" key="6">
    <source>
        <dbReference type="Pfam" id="PF02465"/>
    </source>
</evidence>
<dbReference type="Pfam" id="PF07195">
    <property type="entry name" value="FliD_C"/>
    <property type="match status" value="1"/>
</dbReference>
<feature type="domain" description="Flagellar hook-associated protein 2 N-terminal" evidence="6">
    <location>
        <begin position="10"/>
        <end position="105"/>
    </location>
</feature>
<dbReference type="PANTHER" id="PTHR30288">
    <property type="entry name" value="FLAGELLAR CAP/ASSEMBLY PROTEIN FLID"/>
    <property type="match status" value="1"/>
</dbReference>
<dbReference type="Pfam" id="PF02465">
    <property type="entry name" value="FliD_N"/>
    <property type="match status" value="1"/>
</dbReference>
<gene>
    <name evidence="8" type="ORF">AN963_16425</name>
</gene>
<evidence type="ECO:0000256" key="5">
    <source>
        <dbReference type="RuleBase" id="RU362066"/>
    </source>
</evidence>
<keyword evidence="8" id="KW-0282">Flagellum</keyword>
<accession>A0ABR5N7Z4</accession>
<proteinExistence type="inferred from homology"/>
<dbReference type="InterPro" id="IPR040026">
    <property type="entry name" value="FliD"/>
</dbReference>
<evidence type="ECO:0000256" key="4">
    <source>
        <dbReference type="ARBA" id="ARBA00023143"/>
    </source>
</evidence>
<dbReference type="InterPro" id="IPR010809">
    <property type="entry name" value="FliD_C"/>
</dbReference>
<comment type="subcellular location">
    <subcellularLocation>
        <location evidence="5">Secreted</location>
    </subcellularLocation>
    <subcellularLocation>
        <location evidence="5">Bacterial flagellum</location>
    </subcellularLocation>
</comment>